<evidence type="ECO:0000313" key="1">
    <source>
        <dbReference type="EMBL" id="KAI9513240.1"/>
    </source>
</evidence>
<protein>
    <submittedName>
        <fullName evidence="1">Uncharacterized protein</fullName>
    </submittedName>
</protein>
<organism evidence="1 2">
    <name type="scientific">Russula earlei</name>
    <dbReference type="NCBI Taxonomy" id="71964"/>
    <lineage>
        <taxon>Eukaryota</taxon>
        <taxon>Fungi</taxon>
        <taxon>Dikarya</taxon>
        <taxon>Basidiomycota</taxon>
        <taxon>Agaricomycotina</taxon>
        <taxon>Agaricomycetes</taxon>
        <taxon>Russulales</taxon>
        <taxon>Russulaceae</taxon>
        <taxon>Russula</taxon>
    </lineage>
</organism>
<reference evidence="1" key="1">
    <citation type="submission" date="2021-03" db="EMBL/GenBank/DDBJ databases">
        <title>Evolutionary priming and transition to the ectomycorrhizal habit in an iconic lineage of mushroom-forming fungi: is preadaptation a requirement?</title>
        <authorList>
            <consortium name="DOE Joint Genome Institute"/>
            <person name="Looney B.P."/>
            <person name="Miyauchi S."/>
            <person name="Morin E."/>
            <person name="Drula E."/>
            <person name="Courty P.E."/>
            <person name="Chicoki N."/>
            <person name="Fauchery L."/>
            <person name="Kohler A."/>
            <person name="Kuo A."/>
            <person name="LaButti K."/>
            <person name="Pangilinan J."/>
            <person name="Lipzen A."/>
            <person name="Riley R."/>
            <person name="Andreopoulos W."/>
            <person name="He G."/>
            <person name="Johnson J."/>
            <person name="Barry K.W."/>
            <person name="Grigoriev I.V."/>
            <person name="Nagy L."/>
            <person name="Hibbett D."/>
            <person name="Henrissat B."/>
            <person name="Matheny P.B."/>
            <person name="Labbe J."/>
            <person name="Martin A.F."/>
        </authorList>
    </citation>
    <scope>NUCLEOTIDE SEQUENCE</scope>
    <source>
        <strain evidence="1">BPL698</strain>
    </source>
</reference>
<keyword evidence="2" id="KW-1185">Reference proteome</keyword>
<accession>A0ACC0UPJ5</accession>
<dbReference type="EMBL" id="JAGFNK010000002">
    <property type="protein sequence ID" value="KAI9513240.1"/>
    <property type="molecule type" value="Genomic_DNA"/>
</dbReference>
<gene>
    <name evidence="1" type="ORF">F5148DRAFT_972105</name>
</gene>
<dbReference type="Proteomes" id="UP001207468">
    <property type="component" value="Unassembled WGS sequence"/>
</dbReference>
<sequence>MLPPWTRPLQRGPRHFSISRPPPLSAKHSIYVSQSSDPYFNLSFEDWLFKQKPIQEPLLLIYREKPCVVIGRNQNPWKEVNFRALRRADIPFIRRRSGGGTVYHDLGNTNFSIHLPRSSFNRHLTAQLVVRAVRSLTVDAWVNERNDVCVGPYKMSLSVLHVSGSAYKIAKDRAYHHGTMLISSQLSTLGDTLGVSKESMITRGVASVRSPVKNLQEFNPAVTHDKFVRAMVQAFRQEYHVEETVQYVQAEDAINIPYIQDSMAELQDWDWAFGQTPEFTYSIGRTFGWGNVTAEIHSKRGVILSCKLTAESISDSESLEKLGGRLEGQRYGFLDEMTEYDGCERTREVRRWLIEEMDG</sequence>
<name>A0ACC0UPJ5_9AGAM</name>
<comment type="caution">
    <text evidence="1">The sequence shown here is derived from an EMBL/GenBank/DDBJ whole genome shotgun (WGS) entry which is preliminary data.</text>
</comment>
<evidence type="ECO:0000313" key="2">
    <source>
        <dbReference type="Proteomes" id="UP001207468"/>
    </source>
</evidence>
<proteinExistence type="predicted"/>